<dbReference type="Pfam" id="PF15868">
    <property type="entry name" value="MBF2"/>
    <property type="match status" value="1"/>
</dbReference>
<dbReference type="PANTHER" id="PTHR37685:SF1">
    <property type="entry name" value="GEO11136P1-RELATED"/>
    <property type="match status" value="1"/>
</dbReference>
<proteinExistence type="predicted"/>
<keyword evidence="1" id="KW-1185">Reference proteome</keyword>
<gene>
    <name evidence="2" type="primary">LOC26531942</name>
</gene>
<accession>A0A6I8VBI2</accession>
<organism evidence="1 2">
    <name type="scientific">Drosophila pseudoobscura pseudoobscura</name>
    <name type="common">Fruit fly</name>
    <dbReference type="NCBI Taxonomy" id="46245"/>
    <lineage>
        <taxon>Eukaryota</taxon>
        <taxon>Metazoa</taxon>
        <taxon>Ecdysozoa</taxon>
        <taxon>Arthropoda</taxon>
        <taxon>Hexapoda</taxon>
        <taxon>Insecta</taxon>
        <taxon>Pterygota</taxon>
        <taxon>Neoptera</taxon>
        <taxon>Endopterygota</taxon>
        <taxon>Diptera</taxon>
        <taxon>Brachycera</taxon>
        <taxon>Muscomorpha</taxon>
        <taxon>Ephydroidea</taxon>
        <taxon>Drosophilidae</taxon>
        <taxon>Drosophila</taxon>
        <taxon>Sophophora</taxon>
    </lineage>
</organism>
<evidence type="ECO:0000313" key="2">
    <source>
        <dbReference type="RefSeq" id="XP_015037786.2"/>
    </source>
</evidence>
<name>A0A6I8VBI2_DROPS</name>
<dbReference type="Proteomes" id="UP000001819">
    <property type="component" value="Chromosome 2"/>
</dbReference>
<dbReference type="PANTHER" id="PTHR37685">
    <property type="entry name" value="GEO11136P1-RELATED"/>
    <property type="match status" value="1"/>
</dbReference>
<sequence>MIDLQTIIRLSLVVVALVVVVSPLLVHSKSVVFGQQSPNARLLYATHVAEPSKFFRITERRVTFKQDKNIKIIGAIVIENNNSTIGGEASLIEGGPTYTFATIKFKSKRNHGLNFNLYIYDSA</sequence>
<evidence type="ECO:0008006" key="3">
    <source>
        <dbReference type="Google" id="ProtNLM"/>
    </source>
</evidence>
<dbReference type="AlphaFoldDB" id="A0A6I8VBI2"/>
<dbReference type="RefSeq" id="XP_015037786.2">
    <property type="nucleotide sequence ID" value="XM_015182300.2"/>
</dbReference>
<protein>
    <recommendedName>
        <fullName evidence="3">Salivary secreted peptide</fullName>
    </recommendedName>
</protein>
<evidence type="ECO:0000313" key="1">
    <source>
        <dbReference type="Proteomes" id="UP000001819"/>
    </source>
</evidence>
<dbReference type="KEGG" id="dpo:26531942"/>
<reference evidence="2" key="2">
    <citation type="submission" date="2025-08" db="UniProtKB">
        <authorList>
            <consortium name="RefSeq"/>
        </authorList>
    </citation>
    <scope>IDENTIFICATION</scope>
    <source>
        <strain evidence="2">MV-25-SWS-2005</strain>
        <tissue evidence="2">Whole body</tissue>
    </source>
</reference>
<reference evidence="1" key="1">
    <citation type="submission" date="2024-06" db="UniProtKB">
        <authorList>
            <consortium name="RefSeq"/>
        </authorList>
    </citation>
    <scope>NUCLEOTIDE SEQUENCE [LARGE SCALE GENOMIC DNA]</scope>
    <source>
        <strain evidence="1">MV2-25</strain>
    </source>
</reference>
<dbReference type="InParanoid" id="A0A6I8VBI2"/>
<dbReference type="InterPro" id="IPR031734">
    <property type="entry name" value="MBF2"/>
</dbReference>